<dbReference type="Proteomes" id="UP000198417">
    <property type="component" value="Unassembled WGS sequence"/>
</dbReference>
<accession>A0A238XVG6</accession>
<name>A0A238XVG6_9RHOB</name>
<protein>
    <recommendedName>
        <fullName evidence="3">Arginine transporter</fullName>
    </recommendedName>
</protein>
<dbReference type="OrthoDB" id="7659053at2"/>
<dbReference type="RefSeq" id="WP_089271631.1">
    <property type="nucleotide sequence ID" value="NZ_FZNN01000013.1"/>
</dbReference>
<evidence type="ECO:0000313" key="2">
    <source>
        <dbReference type="Proteomes" id="UP000198417"/>
    </source>
</evidence>
<gene>
    <name evidence="1" type="ORF">SAMN06265370_11369</name>
</gene>
<organism evidence="1 2">
    <name type="scientific">Puniceibacterium sediminis</name>
    <dbReference type="NCBI Taxonomy" id="1608407"/>
    <lineage>
        <taxon>Bacteria</taxon>
        <taxon>Pseudomonadati</taxon>
        <taxon>Pseudomonadota</taxon>
        <taxon>Alphaproteobacteria</taxon>
        <taxon>Rhodobacterales</taxon>
        <taxon>Paracoccaceae</taxon>
        <taxon>Puniceibacterium</taxon>
    </lineage>
</organism>
<keyword evidence="2" id="KW-1185">Reference proteome</keyword>
<reference evidence="1 2" key="1">
    <citation type="submission" date="2017-06" db="EMBL/GenBank/DDBJ databases">
        <authorList>
            <person name="Kim H.J."/>
            <person name="Triplett B.A."/>
        </authorList>
    </citation>
    <scope>NUCLEOTIDE SEQUENCE [LARGE SCALE GENOMIC DNA]</scope>
    <source>
        <strain evidence="1 2">DSM 29052</strain>
    </source>
</reference>
<proteinExistence type="predicted"/>
<dbReference type="PROSITE" id="PS51257">
    <property type="entry name" value="PROKAR_LIPOPROTEIN"/>
    <property type="match status" value="1"/>
</dbReference>
<dbReference type="EMBL" id="FZNN01000013">
    <property type="protein sequence ID" value="SNR63046.1"/>
    <property type="molecule type" value="Genomic_DNA"/>
</dbReference>
<evidence type="ECO:0000313" key="1">
    <source>
        <dbReference type="EMBL" id="SNR63046.1"/>
    </source>
</evidence>
<evidence type="ECO:0008006" key="3">
    <source>
        <dbReference type="Google" id="ProtNLM"/>
    </source>
</evidence>
<dbReference type="AlphaFoldDB" id="A0A238XVG6"/>
<sequence length="114" mass="12571">MRILFGVAVLAILAGCGGGNRSSSYGQVTKLSSGPISRACMASDRKARNPQLCGCIQTVADRELTSQDQRIAVTFFKDPNRAQEIRQSDRNNHENLWLRYKAFAAQAERSCTGY</sequence>